<dbReference type="Pfam" id="PF10609">
    <property type="entry name" value="ParA"/>
    <property type="match status" value="1"/>
</dbReference>
<dbReference type="InterPro" id="IPR034904">
    <property type="entry name" value="FSCA_dom_sf"/>
</dbReference>
<evidence type="ECO:0000313" key="9">
    <source>
        <dbReference type="EMBL" id="CEF40568.1"/>
    </source>
</evidence>
<evidence type="ECO:0000256" key="6">
    <source>
        <dbReference type="ARBA" id="ARBA00024036"/>
    </source>
</evidence>
<evidence type="ECO:0000256" key="5">
    <source>
        <dbReference type="ARBA" id="ARBA00023014"/>
    </source>
</evidence>
<dbReference type="PANTHER" id="PTHR42961">
    <property type="entry name" value="IRON-SULFUR PROTEIN NUBPL"/>
    <property type="match status" value="1"/>
</dbReference>
<keyword evidence="4 7" id="KW-0408">Iron</keyword>
<keyword evidence="7" id="KW-0378">Hydrolase</keyword>
<comment type="subunit">
    <text evidence="7">Homodimer.</text>
</comment>
<comment type="function">
    <text evidence="7">Binds and transfers iron-sulfur (Fe-S) clusters to target apoproteins. Can hydrolyze ATP.</text>
</comment>
<keyword evidence="3 7" id="KW-0067">ATP-binding</keyword>
<dbReference type="SUPFAM" id="SSF52540">
    <property type="entry name" value="P-loop containing nucleoside triphosphate hydrolases"/>
    <property type="match status" value="1"/>
</dbReference>
<reference evidence="10" key="1">
    <citation type="submission" date="2014-09" db="EMBL/GenBank/DDBJ databases">
        <authorList>
            <person name="Illeghems K.G."/>
        </authorList>
    </citation>
    <scope>NUCLEOTIDE SEQUENCE [LARGE SCALE GENOMIC DNA]</scope>
    <source>
        <strain evidence="10">108B</strain>
    </source>
</reference>
<evidence type="ECO:0000256" key="4">
    <source>
        <dbReference type="ARBA" id="ARBA00023004"/>
    </source>
</evidence>
<dbReference type="Proteomes" id="UP000056109">
    <property type="component" value="Chromosome I"/>
</dbReference>
<dbReference type="GO" id="GO:0016887">
    <property type="term" value="F:ATP hydrolysis activity"/>
    <property type="evidence" value="ECO:0007669"/>
    <property type="project" value="UniProtKB-UniRule"/>
</dbReference>
<protein>
    <recommendedName>
        <fullName evidence="7">Iron-sulfur cluster carrier protein</fullName>
    </recommendedName>
</protein>
<dbReference type="AlphaFoldDB" id="A0A0U5EYC5"/>
<dbReference type="PROSITE" id="PS01215">
    <property type="entry name" value="MRP"/>
    <property type="match status" value="1"/>
</dbReference>
<feature type="compositionally biased region" description="Low complexity" evidence="8">
    <location>
        <begin position="146"/>
        <end position="155"/>
    </location>
</feature>
<proteinExistence type="inferred from homology"/>
<feature type="binding site" evidence="7">
    <location>
        <begin position="182"/>
        <end position="189"/>
    </location>
    <ligand>
        <name>ATP</name>
        <dbReference type="ChEBI" id="CHEBI:30616"/>
    </ligand>
</feature>
<evidence type="ECO:0000256" key="1">
    <source>
        <dbReference type="ARBA" id="ARBA00022723"/>
    </source>
</evidence>
<dbReference type="KEGG" id="asz:ASN_1198"/>
<dbReference type="InterPro" id="IPR000808">
    <property type="entry name" value="Mrp-like_CS"/>
</dbReference>
<evidence type="ECO:0000256" key="7">
    <source>
        <dbReference type="HAMAP-Rule" id="MF_02040"/>
    </source>
</evidence>
<evidence type="ECO:0000256" key="3">
    <source>
        <dbReference type="ARBA" id="ARBA00022840"/>
    </source>
</evidence>
<name>A0A0U5EYC5_9PROT</name>
<accession>A0A0U5EYC5</accession>
<keyword evidence="10" id="KW-1185">Reference proteome</keyword>
<gene>
    <name evidence="9" type="primary">apbC</name>
    <name evidence="9" type="ORF">ASN_1198</name>
</gene>
<dbReference type="GO" id="GO:0140663">
    <property type="term" value="F:ATP-dependent FeS chaperone activity"/>
    <property type="evidence" value="ECO:0007669"/>
    <property type="project" value="InterPro"/>
</dbReference>
<evidence type="ECO:0000256" key="8">
    <source>
        <dbReference type="SAM" id="MobiDB-lite"/>
    </source>
</evidence>
<dbReference type="GO" id="GO:0046872">
    <property type="term" value="F:metal ion binding"/>
    <property type="evidence" value="ECO:0007669"/>
    <property type="project" value="UniProtKB-KW"/>
</dbReference>
<feature type="region of interest" description="Disordered" evidence="8">
    <location>
        <begin position="138"/>
        <end position="165"/>
    </location>
</feature>
<dbReference type="PANTHER" id="PTHR42961:SF2">
    <property type="entry name" value="IRON-SULFUR PROTEIN NUBPL"/>
    <property type="match status" value="1"/>
</dbReference>
<dbReference type="FunFam" id="3.40.50.300:FF:000418">
    <property type="entry name" value="Iron-sulfur cluster carrier protein"/>
    <property type="match status" value="1"/>
</dbReference>
<comment type="similarity">
    <text evidence="6 7">Belongs to the Mrp/NBP35 ATP-binding proteins family.</text>
</comment>
<sequence length="427" mass="45019">MVRWPFFLPSLRVLPCRTKRQSHFIPLTDPARCCCQHGTHRFLLQIRTKPLAQTPSSPHHDDIARVLDSVCSPQTGHSLLAVGKFEGFRLEQGKLSVALAVDREQAQHLAPLCDEAATRLKTLPGVQDATVILTAHRPAAPPKPAAPRGAAAGGHRPFGGTPPEPNAPVLPGVKAVIAVASGKGGVGKSTTATNLAVGLAQEGLSVGLMDADIHGPSLHRMLGAAGKPEVINGRLQPIPVWGIRAVSIGMLVEEKQAMIWRGPMVMGAITQFLTDVDWGTLDVLVVDMPPGTGDAQLSLMQKVPLAGAVIVSTPQDIALIDARRGVSMFEKMKVPVLGLVENMSYFCCPNCGHNTELFGHGGARKEAETMGVPFLGEVPLLAAIRASGDEGAPIVASAPESEAAQAFRRIARTTAQALHRQAAATSA</sequence>
<dbReference type="GO" id="GO:0016226">
    <property type="term" value="P:iron-sulfur cluster assembly"/>
    <property type="evidence" value="ECO:0007669"/>
    <property type="project" value="InterPro"/>
</dbReference>
<organism evidence="9 10">
    <name type="scientific">Acetobacter senegalensis</name>
    <dbReference type="NCBI Taxonomy" id="446692"/>
    <lineage>
        <taxon>Bacteria</taxon>
        <taxon>Pseudomonadati</taxon>
        <taxon>Pseudomonadota</taxon>
        <taxon>Alphaproteobacteria</taxon>
        <taxon>Acetobacterales</taxon>
        <taxon>Acetobacteraceae</taxon>
        <taxon>Acetobacter</taxon>
    </lineage>
</organism>
<dbReference type="CDD" id="cd02037">
    <property type="entry name" value="Mrp_NBP35"/>
    <property type="match status" value="1"/>
</dbReference>
<dbReference type="InterPro" id="IPR019591">
    <property type="entry name" value="Mrp/NBP35_ATP-bd"/>
</dbReference>
<evidence type="ECO:0000313" key="10">
    <source>
        <dbReference type="Proteomes" id="UP000056109"/>
    </source>
</evidence>
<dbReference type="GO" id="GO:0005524">
    <property type="term" value="F:ATP binding"/>
    <property type="evidence" value="ECO:0007669"/>
    <property type="project" value="UniProtKB-UniRule"/>
</dbReference>
<dbReference type="HAMAP" id="MF_02040">
    <property type="entry name" value="Mrp_NBP35"/>
    <property type="match status" value="1"/>
</dbReference>
<dbReference type="InterPro" id="IPR033756">
    <property type="entry name" value="YlxH/NBP35"/>
</dbReference>
<dbReference type="SUPFAM" id="SSF117916">
    <property type="entry name" value="Fe-S cluster assembly (FSCA) domain-like"/>
    <property type="match status" value="1"/>
</dbReference>
<dbReference type="EMBL" id="LN606600">
    <property type="protein sequence ID" value="CEF40568.1"/>
    <property type="molecule type" value="Genomic_DNA"/>
</dbReference>
<dbReference type="InterPro" id="IPR044304">
    <property type="entry name" value="NUBPL-like"/>
</dbReference>
<keyword evidence="5 7" id="KW-0411">Iron-sulfur</keyword>
<dbReference type="InterPro" id="IPR027417">
    <property type="entry name" value="P-loop_NTPase"/>
</dbReference>
<keyword evidence="2 7" id="KW-0547">Nucleotide-binding</keyword>
<keyword evidence="1 7" id="KW-0479">Metal-binding</keyword>
<dbReference type="PATRIC" id="fig|446692.3.peg.1198"/>
<dbReference type="GO" id="GO:0051539">
    <property type="term" value="F:4 iron, 4 sulfur cluster binding"/>
    <property type="evidence" value="ECO:0007669"/>
    <property type="project" value="TreeGrafter"/>
</dbReference>
<dbReference type="Gene3D" id="3.40.50.300">
    <property type="entry name" value="P-loop containing nucleotide triphosphate hydrolases"/>
    <property type="match status" value="1"/>
</dbReference>
<evidence type="ECO:0000256" key="2">
    <source>
        <dbReference type="ARBA" id="ARBA00022741"/>
    </source>
</evidence>